<dbReference type="EMBL" id="JBBNAG010000005">
    <property type="protein sequence ID" value="KAK9132515.1"/>
    <property type="molecule type" value="Genomic_DNA"/>
</dbReference>
<name>A0AAP0JFB2_9MAGN</name>
<keyword evidence="2" id="KW-1185">Reference proteome</keyword>
<evidence type="ECO:0000313" key="2">
    <source>
        <dbReference type="Proteomes" id="UP001419268"/>
    </source>
</evidence>
<organism evidence="1 2">
    <name type="scientific">Stephania cephalantha</name>
    <dbReference type="NCBI Taxonomy" id="152367"/>
    <lineage>
        <taxon>Eukaryota</taxon>
        <taxon>Viridiplantae</taxon>
        <taxon>Streptophyta</taxon>
        <taxon>Embryophyta</taxon>
        <taxon>Tracheophyta</taxon>
        <taxon>Spermatophyta</taxon>
        <taxon>Magnoliopsida</taxon>
        <taxon>Ranunculales</taxon>
        <taxon>Menispermaceae</taxon>
        <taxon>Menispermoideae</taxon>
        <taxon>Cissampelideae</taxon>
        <taxon>Stephania</taxon>
    </lineage>
</organism>
<reference evidence="1 2" key="1">
    <citation type="submission" date="2024-01" db="EMBL/GenBank/DDBJ databases">
        <title>Genome assemblies of Stephania.</title>
        <authorList>
            <person name="Yang L."/>
        </authorList>
    </citation>
    <scope>NUCLEOTIDE SEQUENCE [LARGE SCALE GENOMIC DNA]</scope>
    <source>
        <strain evidence="1">JXDWG</strain>
        <tissue evidence="1">Leaf</tissue>
    </source>
</reference>
<evidence type="ECO:0000313" key="1">
    <source>
        <dbReference type="EMBL" id="KAK9132515.1"/>
    </source>
</evidence>
<dbReference type="AlphaFoldDB" id="A0AAP0JFB2"/>
<proteinExistence type="predicted"/>
<accession>A0AAP0JFB2</accession>
<dbReference type="Proteomes" id="UP001419268">
    <property type="component" value="Unassembled WGS sequence"/>
</dbReference>
<sequence>MVNQVSIVTHRPKKEHIRSDLVWLNRVEKVSAHSNLGSSQDLEPTPGDVRARKFMRKEQTIGSSLKFNLYIYRPLESTSHSTFGNELLFDILDKLPDLDETSETTKVDDVVACRRFATVANGINKVAPPPWSLSLTLLPLLRIFAFTINFPHFVRSFICKVGNLCYSNFRDEDDDIISSFLESRRSNGRFVSSDKRPERPVGGVGGEAVEAWEKERRWPLTGGSWRRGGESLWRGRSVRWGGWGGEAVEAWEKKRRWIADDR</sequence>
<gene>
    <name evidence="1" type="ORF">Scep_012043</name>
</gene>
<protein>
    <submittedName>
        <fullName evidence="1">Uncharacterized protein</fullName>
    </submittedName>
</protein>
<comment type="caution">
    <text evidence="1">The sequence shown here is derived from an EMBL/GenBank/DDBJ whole genome shotgun (WGS) entry which is preliminary data.</text>
</comment>